<name>B9TLL1_RICCO</name>
<feature type="region of interest" description="Disordered" evidence="1">
    <location>
        <begin position="327"/>
        <end position="348"/>
    </location>
</feature>
<accession>B9TLL1</accession>
<evidence type="ECO:0000256" key="1">
    <source>
        <dbReference type="SAM" id="MobiDB-lite"/>
    </source>
</evidence>
<reference evidence="3" key="1">
    <citation type="journal article" date="2010" name="Nat. Biotechnol.">
        <title>Draft genome sequence of the oilseed species Ricinus communis.</title>
        <authorList>
            <person name="Chan A.P."/>
            <person name="Crabtree J."/>
            <person name="Zhao Q."/>
            <person name="Lorenzi H."/>
            <person name="Orvis J."/>
            <person name="Puiu D."/>
            <person name="Melake-Berhan A."/>
            <person name="Jones K.M."/>
            <person name="Redman J."/>
            <person name="Chen G."/>
            <person name="Cahoon E.B."/>
            <person name="Gedil M."/>
            <person name="Stanke M."/>
            <person name="Haas B.J."/>
            <person name="Wortman J.R."/>
            <person name="Fraser-Liggett C.M."/>
            <person name="Ravel J."/>
            <person name="Rabinowicz P.D."/>
        </authorList>
    </citation>
    <scope>NUCLEOTIDE SEQUENCE [LARGE SCALE GENOMIC DNA]</scope>
    <source>
        <strain evidence="3">cv. Hale</strain>
    </source>
</reference>
<keyword evidence="3" id="KW-1185">Reference proteome</keyword>
<evidence type="ECO:0000313" key="3">
    <source>
        <dbReference type="Proteomes" id="UP000008311"/>
    </source>
</evidence>
<evidence type="ECO:0000313" key="2">
    <source>
        <dbReference type="EMBL" id="EEF23253.1"/>
    </source>
</evidence>
<organism evidence="2 3">
    <name type="scientific">Ricinus communis</name>
    <name type="common">Castor bean</name>
    <dbReference type="NCBI Taxonomy" id="3988"/>
    <lineage>
        <taxon>Eukaryota</taxon>
        <taxon>Viridiplantae</taxon>
        <taxon>Streptophyta</taxon>
        <taxon>Embryophyta</taxon>
        <taxon>Tracheophyta</taxon>
        <taxon>Spermatophyta</taxon>
        <taxon>Magnoliopsida</taxon>
        <taxon>eudicotyledons</taxon>
        <taxon>Gunneridae</taxon>
        <taxon>Pentapetalae</taxon>
        <taxon>rosids</taxon>
        <taxon>fabids</taxon>
        <taxon>Malpighiales</taxon>
        <taxon>Euphorbiaceae</taxon>
        <taxon>Acalyphoideae</taxon>
        <taxon>Acalypheae</taxon>
        <taxon>Ricinus</taxon>
    </lineage>
</organism>
<dbReference type="AlphaFoldDB" id="B9TLL1"/>
<sequence length="348" mass="39600">QLAEFVVNLHRDALSLLFADRLHVGGQLALLLARFDQRLLDLLAASDVVQPDIDGGPIVIGRDARRRHCPEPRAVAALEQDLRIAQTAMRSQMPDQPFALQWVRVEVGDVRGHALAYAEQRAQRRVPVQDAPIQHRRDAQRHRTRFDDRAKARFARLQVGIGTRQFFRAQRDAPFEIVAYLFERRFRLLAHGNFIQQLTVLRNELLVHRAQFEMHADAREHLVDAQRLGHVIDTARGKPFDAVFMARQRGHEDHGDIARAFVTLEPPAGFEAVDAGHLHVEQNQIGLRERRAFERLHTVERNQHADAARLETVDDHADIGGRIVDDQDRARRHGGGSDVAHDAVFPSR</sequence>
<dbReference type="EMBL" id="EQ987062">
    <property type="protein sequence ID" value="EEF23253.1"/>
    <property type="molecule type" value="Genomic_DNA"/>
</dbReference>
<proteinExistence type="predicted"/>
<dbReference type="Proteomes" id="UP000008311">
    <property type="component" value="Unassembled WGS sequence"/>
</dbReference>
<gene>
    <name evidence="2" type="ORF">RCOM_1965560</name>
</gene>
<feature type="non-terminal residue" evidence="2">
    <location>
        <position position="1"/>
    </location>
</feature>
<protein>
    <submittedName>
        <fullName evidence="2">Uncharacterized protein</fullName>
    </submittedName>
</protein>
<dbReference type="InParanoid" id="B9TLL1"/>
<dbReference type="AntiFam" id="ANF00198">
    <property type="entry name" value="Shadow ORF (opposite pilG)"/>
</dbReference>